<keyword evidence="1" id="KW-0732">Signal</keyword>
<dbReference type="Gene3D" id="2.60.40.1820">
    <property type="match status" value="1"/>
</dbReference>
<dbReference type="InterPro" id="IPR004864">
    <property type="entry name" value="LEA_2"/>
</dbReference>
<dbReference type="RefSeq" id="WP_043222313.1">
    <property type="nucleotide sequence ID" value="NZ_CP007511.1"/>
</dbReference>
<keyword evidence="6" id="KW-1185">Reference proteome</keyword>
<organism evidence="3 5">
    <name type="scientific">Stutzerimonas balearica DSM 6083</name>
    <dbReference type="NCBI Taxonomy" id="1123016"/>
    <lineage>
        <taxon>Bacteria</taxon>
        <taxon>Pseudomonadati</taxon>
        <taxon>Pseudomonadota</taxon>
        <taxon>Gammaproteobacteria</taxon>
        <taxon>Pseudomonadales</taxon>
        <taxon>Pseudomonadaceae</taxon>
        <taxon>Stutzerimonas</taxon>
    </lineage>
</organism>
<dbReference type="InterPro" id="IPR013990">
    <property type="entry name" value="WHy-dom"/>
</dbReference>
<dbReference type="SUPFAM" id="SSF117070">
    <property type="entry name" value="LEA14-like"/>
    <property type="match status" value="1"/>
</dbReference>
<evidence type="ECO:0000313" key="3">
    <source>
        <dbReference type="EMBL" id="AJE16964.1"/>
    </source>
</evidence>
<dbReference type="SMART" id="SM00769">
    <property type="entry name" value="WHy"/>
    <property type="match status" value="1"/>
</dbReference>
<sequence>MPPIHTAICRAPLRLLALLLLAMSLTSCALFSARDPLAVQVAGIEPLPGEGLEVRFLVKLRLQNPNTTPIDYNGVALSLEVNGRSLASGVSDQQGTVPRFGEALLQVPVSISAFSVARQALGLAEHIGMDEVPYVLRGKLAGGLFGTQRFVEKGRLDLSPIAGNPYVRP</sequence>
<dbReference type="Proteomes" id="UP000031271">
    <property type="component" value="Chromosome"/>
</dbReference>
<evidence type="ECO:0000313" key="5">
    <source>
        <dbReference type="Proteomes" id="UP000031271"/>
    </source>
</evidence>
<dbReference type="EMBL" id="FNHO01000006">
    <property type="protein sequence ID" value="SDM60480.1"/>
    <property type="molecule type" value="Genomic_DNA"/>
</dbReference>
<evidence type="ECO:0000256" key="1">
    <source>
        <dbReference type="SAM" id="SignalP"/>
    </source>
</evidence>
<evidence type="ECO:0000313" key="6">
    <source>
        <dbReference type="Proteomes" id="UP000182276"/>
    </source>
</evidence>
<dbReference type="EMBL" id="CP007511">
    <property type="protein sequence ID" value="AJE16964.1"/>
    <property type="molecule type" value="Genomic_DNA"/>
</dbReference>
<dbReference type="GO" id="GO:0009269">
    <property type="term" value="P:response to desiccation"/>
    <property type="evidence" value="ECO:0007669"/>
    <property type="project" value="InterPro"/>
</dbReference>
<dbReference type="GeneID" id="77261906"/>
<protein>
    <submittedName>
        <fullName evidence="4">Late embryogenesis abundant protein</fullName>
    </submittedName>
    <submittedName>
        <fullName evidence="3">Water stress/hypersensitive response domain-containing protein</fullName>
    </submittedName>
</protein>
<accession>A0A8D3Y4C5</accession>
<feature type="domain" description="Water stress and hypersensitive response" evidence="2">
    <location>
        <begin position="39"/>
        <end position="159"/>
    </location>
</feature>
<reference evidence="5" key="1">
    <citation type="submission" date="2014-03" db="EMBL/GenBank/DDBJ databases">
        <title>Complete genome of Pseudomonas balearica DSM 6083T, a sewage water isolate from an enrichment with 2-methylnaphthalene.</title>
        <authorList>
            <person name="Salva-Serra F."/>
            <person name="Jaen-Luchoro D."/>
            <person name="Busquets A."/>
            <person name="Pena A."/>
            <person name="Gomila M."/>
            <person name="Bosch R."/>
            <person name="Nogales B."/>
            <person name="Garcia-Valdes E."/>
            <person name="Lalucat J."/>
            <person name="Bennasar A."/>
        </authorList>
    </citation>
    <scope>NUCLEOTIDE SEQUENCE [LARGE SCALE GENOMIC DNA]</scope>
    <source>
        <strain evidence="5">DSM 6083</strain>
    </source>
</reference>
<dbReference type="AlphaFoldDB" id="A0A8D3Y4C5"/>
<gene>
    <name evidence="3" type="ORF">CL52_18670</name>
    <name evidence="4" type="ORF">SAMN05660875_106187</name>
</gene>
<evidence type="ECO:0000313" key="4">
    <source>
        <dbReference type="EMBL" id="SDM60480.1"/>
    </source>
</evidence>
<proteinExistence type="predicted"/>
<dbReference type="KEGG" id="pbm:CL52_18670"/>
<feature type="signal peptide" evidence="1">
    <location>
        <begin position="1"/>
        <end position="29"/>
    </location>
</feature>
<feature type="chain" id="PRO_5034785908" evidence="1">
    <location>
        <begin position="30"/>
        <end position="169"/>
    </location>
</feature>
<dbReference type="Proteomes" id="UP000182276">
    <property type="component" value="Unassembled WGS sequence"/>
</dbReference>
<name>A0A8D3Y4C5_9GAMM</name>
<reference evidence="3 5" key="3">
    <citation type="journal article" name="Genome Announc.">
        <title>Complete Genome Sequence of Pseudomonas balearica DSM 6083T.</title>
        <authorList>
            <person name="Bennasar-Figueras A."/>
            <person name="Salva-Serra F."/>
            <person name="Jaen-Luchoro D."/>
            <person name="Segui C."/>
            <person name="Aliaga F."/>
            <person name="Busquets A."/>
            <person name="Gomila M."/>
            <person name="Moore E.R."/>
            <person name="Lalucat J."/>
        </authorList>
    </citation>
    <scope>NUCLEOTIDE SEQUENCE [LARGE SCALE GENOMIC DNA]</scope>
    <source>
        <strain evidence="5">DSM 6083</strain>
        <strain evidence="3">DSM6083</strain>
    </source>
</reference>
<reference evidence="4 6" key="2">
    <citation type="submission" date="2016-10" db="EMBL/GenBank/DDBJ databases">
        <authorList>
            <person name="Varghese N."/>
            <person name="Submissions S."/>
        </authorList>
    </citation>
    <scope>NUCLEOTIDE SEQUENCE [LARGE SCALE GENOMIC DNA]</scope>
    <source>
        <strain evidence="4 6">DSM 6083</strain>
    </source>
</reference>
<evidence type="ECO:0000259" key="2">
    <source>
        <dbReference type="SMART" id="SM00769"/>
    </source>
</evidence>
<dbReference type="Pfam" id="PF03168">
    <property type="entry name" value="LEA_2"/>
    <property type="match status" value="1"/>
</dbReference>